<evidence type="ECO:0000313" key="5">
    <source>
        <dbReference type="Proteomes" id="UP000477311"/>
    </source>
</evidence>
<keyword evidence="1" id="KW-0175">Coiled coil</keyword>
<feature type="compositionally biased region" description="Acidic residues" evidence="2">
    <location>
        <begin position="184"/>
        <end position="193"/>
    </location>
</feature>
<keyword evidence="3" id="KW-1133">Transmembrane helix</keyword>
<dbReference type="Proteomes" id="UP000477311">
    <property type="component" value="Unassembled WGS sequence"/>
</dbReference>
<keyword evidence="5" id="KW-1185">Reference proteome</keyword>
<protein>
    <submittedName>
        <fullName evidence="4">Uncharacterized protein</fullName>
    </submittedName>
</protein>
<evidence type="ECO:0000313" key="4">
    <source>
        <dbReference type="EMBL" id="NGO37989.1"/>
    </source>
</evidence>
<proteinExistence type="predicted"/>
<evidence type="ECO:0000256" key="2">
    <source>
        <dbReference type="SAM" id="MobiDB-lite"/>
    </source>
</evidence>
<sequence>MERTLNRINLLAIPLLTVLCVVQWWKDRELQLRLEESRREVRGLVELQARLEGQLESARADLGLFKERYRVSEERSAELRRELDGVSRERDRLEAEVGRLREVLTNWMEAVRLRDEKLEAAAGTIRELNQRVGELADRYRNCVTNYERLVVEHGRLLERLRRPGTGSGGGPGHGGHRTQGAAEVDVEPDDTSP</sequence>
<name>A0A6M1RK69_9BACT</name>
<organism evidence="4 5">
    <name type="scientific">Limisphaera ngatamarikiensis</name>
    <dbReference type="NCBI Taxonomy" id="1324935"/>
    <lineage>
        <taxon>Bacteria</taxon>
        <taxon>Pseudomonadati</taxon>
        <taxon>Verrucomicrobiota</taxon>
        <taxon>Verrucomicrobiia</taxon>
        <taxon>Limisphaerales</taxon>
        <taxon>Limisphaeraceae</taxon>
        <taxon>Limisphaera</taxon>
    </lineage>
</organism>
<comment type="caution">
    <text evidence="4">The sequence shown here is derived from an EMBL/GenBank/DDBJ whole genome shotgun (WGS) entry which is preliminary data.</text>
</comment>
<accession>A0A6M1RK69</accession>
<dbReference type="EMBL" id="JAAKYA010000006">
    <property type="protein sequence ID" value="NGO37989.1"/>
    <property type="molecule type" value="Genomic_DNA"/>
</dbReference>
<evidence type="ECO:0000256" key="1">
    <source>
        <dbReference type="SAM" id="Coils"/>
    </source>
</evidence>
<dbReference type="AlphaFoldDB" id="A0A6M1RK69"/>
<evidence type="ECO:0000256" key="3">
    <source>
        <dbReference type="SAM" id="Phobius"/>
    </source>
</evidence>
<gene>
    <name evidence="4" type="ORF">G4L39_01070</name>
</gene>
<dbReference type="Gene3D" id="1.10.287.1490">
    <property type="match status" value="1"/>
</dbReference>
<dbReference type="RefSeq" id="WP_165105262.1">
    <property type="nucleotide sequence ID" value="NZ_JAAKYA010000006.1"/>
</dbReference>
<keyword evidence="3" id="KW-0812">Transmembrane</keyword>
<reference evidence="4 5" key="1">
    <citation type="submission" date="2020-02" db="EMBL/GenBank/DDBJ databases">
        <title>Draft genome sequence of Limisphaera ngatamarikiensis NGM72.4T, a thermophilic Verrucomicrobia grouped in subdivision 3.</title>
        <authorList>
            <person name="Carere C.R."/>
            <person name="Steen J."/>
            <person name="Hugenholtz P."/>
            <person name="Stott M.B."/>
        </authorList>
    </citation>
    <scope>NUCLEOTIDE SEQUENCE [LARGE SCALE GENOMIC DNA]</scope>
    <source>
        <strain evidence="4 5">NGM72.4</strain>
    </source>
</reference>
<feature type="coiled-coil region" evidence="1">
    <location>
        <begin position="34"/>
        <end position="138"/>
    </location>
</feature>
<keyword evidence="3" id="KW-0472">Membrane</keyword>
<feature type="region of interest" description="Disordered" evidence="2">
    <location>
        <begin position="160"/>
        <end position="193"/>
    </location>
</feature>
<feature type="transmembrane region" description="Helical" evidence="3">
    <location>
        <begin position="7"/>
        <end position="25"/>
    </location>
</feature>